<name>A0A1I5ZK37_9GAMM</name>
<dbReference type="STRING" id="1002526.SAMN05216578_10182"/>
<dbReference type="Proteomes" id="UP000242815">
    <property type="component" value="Unassembled WGS sequence"/>
</dbReference>
<dbReference type="GO" id="GO:0003677">
    <property type="term" value="F:DNA binding"/>
    <property type="evidence" value="ECO:0007669"/>
    <property type="project" value="InterPro"/>
</dbReference>
<dbReference type="GO" id="GO:0003887">
    <property type="term" value="F:DNA-directed DNA polymerase activity"/>
    <property type="evidence" value="ECO:0007669"/>
    <property type="project" value="InterPro"/>
</dbReference>
<dbReference type="PANTHER" id="PTHR38767">
    <property type="entry name" value="DNA POLYMERASE III SUBUNIT CHI"/>
    <property type="match status" value="1"/>
</dbReference>
<gene>
    <name evidence="1" type="ORF">SAMN05216578_10182</name>
</gene>
<dbReference type="AlphaFoldDB" id="A0A1I5ZK37"/>
<accession>A0A1I5ZK37</accession>
<dbReference type="RefSeq" id="WP_090535899.1">
    <property type="nucleotide sequence ID" value="NZ_FOYD01000001.1"/>
</dbReference>
<organism evidence="1 2">
    <name type="scientific">Halopseudomonas formosensis</name>
    <dbReference type="NCBI Taxonomy" id="1002526"/>
    <lineage>
        <taxon>Bacteria</taxon>
        <taxon>Pseudomonadati</taxon>
        <taxon>Pseudomonadota</taxon>
        <taxon>Gammaproteobacteria</taxon>
        <taxon>Pseudomonadales</taxon>
        <taxon>Pseudomonadaceae</taxon>
        <taxon>Halopseudomonas</taxon>
    </lineage>
</organism>
<evidence type="ECO:0000313" key="2">
    <source>
        <dbReference type="Proteomes" id="UP000242815"/>
    </source>
</evidence>
<dbReference type="SUPFAM" id="SSF102400">
    <property type="entry name" value="DNA polymerase III chi subunit"/>
    <property type="match status" value="1"/>
</dbReference>
<dbReference type="PANTHER" id="PTHR38767:SF1">
    <property type="entry name" value="DNA POLYMERASE III SUBUNIT CHI"/>
    <property type="match status" value="1"/>
</dbReference>
<sequence>MTRIDFYVLNSYSSNARLQFACRLAYKAWQHNRRVYLHCGSEQEAEELDELLWSFRPDTFLPHALYECHGDEPVVCGWGREPDPYNDLLINLSNETPEFFSRFNRLAEILVNHEPIIVPARERFRFYRDRGYPLDTHQIRIAG</sequence>
<reference evidence="1 2" key="1">
    <citation type="submission" date="2016-10" db="EMBL/GenBank/DDBJ databases">
        <authorList>
            <person name="de Groot N.N."/>
        </authorList>
    </citation>
    <scope>NUCLEOTIDE SEQUENCE [LARGE SCALE GENOMIC DNA]</scope>
    <source>
        <strain evidence="1 2">JCM 18415</strain>
    </source>
</reference>
<dbReference type="GO" id="GO:0006260">
    <property type="term" value="P:DNA replication"/>
    <property type="evidence" value="ECO:0007669"/>
    <property type="project" value="InterPro"/>
</dbReference>
<evidence type="ECO:0000313" key="1">
    <source>
        <dbReference type="EMBL" id="SFQ56733.1"/>
    </source>
</evidence>
<protein>
    <submittedName>
        <fullName evidence="1">DNA polymerase III, chi subunit</fullName>
    </submittedName>
</protein>
<dbReference type="InterPro" id="IPR007459">
    <property type="entry name" value="DNA_pol3_chi"/>
</dbReference>
<dbReference type="Pfam" id="PF04364">
    <property type="entry name" value="DNA_pol3_chi"/>
    <property type="match status" value="1"/>
</dbReference>
<dbReference type="InterPro" id="IPR036768">
    <property type="entry name" value="PolIII_chi_sf"/>
</dbReference>
<dbReference type="EMBL" id="FOYD01000001">
    <property type="protein sequence ID" value="SFQ56733.1"/>
    <property type="molecule type" value="Genomic_DNA"/>
</dbReference>
<dbReference type="Gene3D" id="3.40.50.10110">
    <property type="entry name" value="DNA polymerase III subunit chi"/>
    <property type="match status" value="1"/>
</dbReference>
<dbReference type="GO" id="GO:0032298">
    <property type="term" value="P:positive regulation of DNA-templated DNA replication initiation"/>
    <property type="evidence" value="ECO:0007669"/>
    <property type="project" value="TreeGrafter"/>
</dbReference>
<dbReference type="OrthoDB" id="5297568at2"/>
<proteinExistence type="predicted"/>